<evidence type="ECO:0000256" key="1">
    <source>
        <dbReference type="ARBA" id="ARBA00009673"/>
    </source>
</evidence>
<keyword evidence="2" id="KW-0963">Cytoplasm</keyword>
<evidence type="ECO:0000256" key="2">
    <source>
        <dbReference type="HAMAP-Rule" id="MF_00518"/>
    </source>
</evidence>
<feature type="short sequence motif" description="Gly-cisPro motif, important for rejection of L-amino acids" evidence="2">
    <location>
        <begin position="144"/>
        <end position="145"/>
    </location>
</feature>
<comment type="caution">
    <text evidence="3">The sequence shown here is derived from an EMBL/GenBank/DDBJ whole genome shotgun (WGS) entry which is preliminary data.</text>
</comment>
<keyword evidence="2" id="KW-0694">RNA-binding</keyword>
<comment type="function">
    <text evidence="2">An aminoacyl-tRNA editing enzyme that deacylates mischarged D-aminoacyl-tRNAs. Also deacylates mischarged glycyl-tRNA(Ala), protecting cells against glycine mischarging by AlaRS. Acts via tRNA-based rather than protein-based catalysis; rejects L-amino acids rather than detecting D-amino acids in the active site. By recycling D-aminoacyl-tRNA to D-amino acids and free tRNA molecules, this enzyme counteracts the toxicity associated with the formation of D-aminoacyl-tRNA entities in vivo and helps enforce protein L-homochirality.</text>
</comment>
<comment type="subcellular location">
    <subcellularLocation>
        <location evidence="2">Cytoplasm</location>
    </subcellularLocation>
</comment>
<accession>A0A6V8LSH0</accession>
<dbReference type="Proteomes" id="UP000494245">
    <property type="component" value="Unassembled WGS sequence"/>
</dbReference>
<dbReference type="InterPro" id="IPR003732">
    <property type="entry name" value="Daa-tRNA_deacyls_DTD"/>
</dbReference>
<dbReference type="Pfam" id="PF02580">
    <property type="entry name" value="Tyr_Deacylase"/>
    <property type="match status" value="1"/>
</dbReference>
<dbReference type="EMBL" id="BLTE01000003">
    <property type="protein sequence ID" value="GFK93049.1"/>
    <property type="molecule type" value="Genomic_DNA"/>
</dbReference>
<reference evidence="3 4" key="1">
    <citation type="submission" date="2020-04" db="EMBL/GenBank/DDBJ databases">
        <authorList>
            <consortium name="Desulfovibrio sp. FSS-1 genome sequencing consortium"/>
            <person name="Shimoshige H."/>
            <person name="Kobayashi H."/>
            <person name="Maekawa T."/>
        </authorList>
    </citation>
    <scope>NUCLEOTIDE SEQUENCE [LARGE SCALE GENOMIC DNA]</scope>
    <source>
        <strain evidence="3 4">SIID29052-01</strain>
    </source>
</reference>
<dbReference type="NCBIfam" id="TIGR00256">
    <property type="entry name" value="D-aminoacyl-tRNA deacylase"/>
    <property type="match status" value="1"/>
</dbReference>
<dbReference type="SUPFAM" id="SSF69500">
    <property type="entry name" value="DTD-like"/>
    <property type="match status" value="1"/>
</dbReference>
<dbReference type="GO" id="GO:0043908">
    <property type="term" value="F:Ser(Gly)-tRNA(Ala) hydrolase activity"/>
    <property type="evidence" value="ECO:0007669"/>
    <property type="project" value="UniProtKB-UniRule"/>
</dbReference>
<dbReference type="EC" id="3.1.1.96" evidence="2"/>
<keyword evidence="4" id="KW-1185">Reference proteome</keyword>
<dbReference type="GO" id="GO:0000049">
    <property type="term" value="F:tRNA binding"/>
    <property type="evidence" value="ECO:0007669"/>
    <property type="project" value="UniProtKB-UniRule"/>
</dbReference>
<evidence type="ECO:0000313" key="3">
    <source>
        <dbReference type="EMBL" id="GFK93049.1"/>
    </source>
</evidence>
<comment type="subunit">
    <text evidence="2">Homodimer.</text>
</comment>
<keyword evidence="2 3" id="KW-0378">Hydrolase</keyword>
<name>A0A6V8LSH0_9BACT</name>
<evidence type="ECO:0000313" key="4">
    <source>
        <dbReference type="Proteomes" id="UP000494245"/>
    </source>
</evidence>
<dbReference type="EC" id="3.1.1.-" evidence="2"/>
<dbReference type="GO" id="GO:0019478">
    <property type="term" value="P:D-amino acid catabolic process"/>
    <property type="evidence" value="ECO:0007669"/>
    <property type="project" value="UniProtKB-UniRule"/>
</dbReference>
<dbReference type="Gene3D" id="3.50.80.10">
    <property type="entry name" value="D-tyrosyl-tRNA(Tyr) deacylase"/>
    <property type="match status" value="1"/>
</dbReference>
<keyword evidence="2" id="KW-0820">tRNA-binding</keyword>
<dbReference type="AlphaFoldDB" id="A0A6V8LSH0"/>
<dbReference type="GO" id="GO:0051500">
    <property type="term" value="F:D-tyrosyl-tRNA(Tyr) deacylase activity"/>
    <property type="evidence" value="ECO:0007669"/>
    <property type="project" value="TreeGrafter"/>
</dbReference>
<dbReference type="GO" id="GO:0005737">
    <property type="term" value="C:cytoplasm"/>
    <property type="evidence" value="ECO:0007669"/>
    <property type="project" value="UniProtKB-SubCell"/>
</dbReference>
<dbReference type="PANTHER" id="PTHR10472">
    <property type="entry name" value="D-TYROSYL-TRNA TYR DEACYLASE"/>
    <property type="match status" value="1"/>
</dbReference>
<dbReference type="GO" id="GO:0106026">
    <property type="term" value="F:Gly-tRNA(Ala) deacylase activity"/>
    <property type="evidence" value="ECO:0007669"/>
    <property type="project" value="UniProtKB-UniRule"/>
</dbReference>
<dbReference type="InterPro" id="IPR023509">
    <property type="entry name" value="DTD-like_sf"/>
</dbReference>
<comment type="catalytic activity">
    <reaction evidence="2">
        <text>glycyl-tRNA(Ala) + H2O = tRNA(Ala) + glycine + H(+)</text>
        <dbReference type="Rhea" id="RHEA:53744"/>
        <dbReference type="Rhea" id="RHEA-COMP:9657"/>
        <dbReference type="Rhea" id="RHEA-COMP:13640"/>
        <dbReference type="ChEBI" id="CHEBI:15377"/>
        <dbReference type="ChEBI" id="CHEBI:15378"/>
        <dbReference type="ChEBI" id="CHEBI:57305"/>
        <dbReference type="ChEBI" id="CHEBI:78442"/>
        <dbReference type="ChEBI" id="CHEBI:78522"/>
    </reaction>
</comment>
<organism evidence="3 4">
    <name type="scientific">Fundidesulfovibrio magnetotacticus</name>
    <dbReference type="NCBI Taxonomy" id="2730080"/>
    <lineage>
        <taxon>Bacteria</taxon>
        <taxon>Pseudomonadati</taxon>
        <taxon>Thermodesulfobacteriota</taxon>
        <taxon>Desulfovibrionia</taxon>
        <taxon>Desulfovibrionales</taxon>
        <taxon>Desulfovibrionaceae</taxon>
        <taxon>Fundidesulfovibrio</taxon>
    </lineage>
</organism>
<gene>
    <name evidence="2 3" type="primary">dtd</name>
    <name evidence="3" type="ORF">NNJEOMEG_00878</name>
</gene>
<comment type="domain">
    <text evidence="2">A Gly-cisPro motif from one monomer fits into the active site of the other monomer to allow specific chiral rejection of L-amino acids.</text>
</comment>
<reference evidence="3 4" key="2">
    <citation type="submission" date="2020-05" db="EMBL/GenBank/DDBJ databases">
        <title>Draft genome sequence of Desulfovibrio sp. strainFSS-1.</title>
        <authorList>
            <person name="Shimoshige H."/>
            <person name="Kobayashi H."/>
            <person name="Maekawa T."/>
        </authorList>
    </citation>
    <scope>NUCLEOTIDE SEQUENCE [LARGE SCALE GENOMIC DNA]</scope>
    <source>
        <strain evidence="3 4">SIID29052-01</strain>
    </source>
</reference>
<proteinExistence type="inferred from homology"/>
<dbReference type="PANTHER" id="PTHR10472:SF5">
    <property type="entry name" value="D-AMINOACYL-TRNA DEACYLASE 1"/>
    <property type="match status" value="1"/>
</dbReference>
<sequence>MRFVIQRVREAFVDVAGERAASIGEGLLVLAGFGPDDSPATPSGRPWKTMLDKTLGLRVFPDAQGRMNVNLRDHGGQLLLVPQFTLYADCSSGFRPGFSRAAPPETARALFDVLAGDFARAMAPKAPGLGVFGADMNVGLVNWGPVTILLDSADFAP</sequence>
<dbReference type="FunFam" id="3.50.80.10:FF:000001">
    <property type="entry name" value="D-aminoacyl-tRNA deacylase"/>
    <property type="match status" value="1"/>
</dbReference>
<dbReference type="RefSeq" id="WP_173081709.1">
    <property type="nucleotide sequence ID" value="NZ_BLTE01000003.1"/>
</dbReference>
<comment type="similarity">
    <text evidence="1 2">Belongs to the DTD family.</text>
</comment>
<comment type="catalytic activity">
    <reaction evidence="2">
        <text>a D-aminoacyl-tRNA + H2O = a tRNA + a D-alpha-amino acid + H(+)</text>
        <dbReference type="Rhea" id="RHEA:13953"/>
        <dbReference type="Rhea" id="RHEA-COMP:10123"/>
        <dbReference type="Rhea" id="RHEA-COMP:10124"/>
        <dbReference type="ChEBI" id="CHEBI:15377"/>
        <dbReference type="ChEBI" id="CHEBI:15378"/>
        <dbReference type="ChEBI" id="CHEBI:59871"/>
        <dbReference type="ChEBI" id="CHEBI:78442"/>
        <dbReference type="ChEBI" id="CHEBI:79333"/>
        <dbReference type="EC" id="3.1.1.96"/>
    </reaction>
</comment>
<dbReference type="HAMAP" id="MF_00518">
    <property type="entry name" value="Deacylase_Dtd"/>
    <property type="match status" value="1"/>
</dbReference>
<protein>
    <recommendedName>
        <fullName evidence="2">D-aminoacyl-tRNA deacylase</fullName>
        <shortName evidence="2">DTD</shortName>
        <ecNumber evidence="2">3.1.1.96</ecNumber>
    </recommendedName>
    <alternativeName>
        <fullName evidence="2">Gly-tRNA(Ala) deacylase</fullName>
        <ecNumber evidence="2">3.1.1.-</ecNumber>
    </alternativeName>
</protein>